<proteinExistence type="predicted"/>
<sequence length="114" mass="12304">MDLAARQRGQAERNRMIREALAGQGDDGRRVRQVSHYVFPDLAGEAASDGALKDAVAGYGFTARFTAAGDGLILEHEREVASAAFDAEVAGLIETMDQMGWQYDGWDCAVLPAE</sequence>
<dbReference type="InterPro" id="IPR009671">
    <property type="entry name" value="RraB_dom"/>
</dbReference>
<dbReference type="AlphaFoldDB" id="A0A6L8VD45"/>
<evidence type="ECO:0000313" key="2">
    <source>
        <dbReference type="EMBL" id="MZQ88134.1"/>
    </source>
</evidence>
<evidence type="ECO:0000313" key="3">
    <source>
        <dbReference type="Proteomes" id="UP000477083"/>
    </source>
</evidence>
<accession>A0A6L8VD45</accession>
<organism evidence="2 3">
    <name type="scientific">Frigidibacter albus</name>
    <dbReference type="NCBI Taxonomy" id="1465486"/>
    <lineage>
        <taxon>Bacteria</taxon>
        <taxon>Pseudomonadati</taxon>
        <taxon>Pseudomonadota</taxon>
        <taxon>Alphaproteobacteria</taxon>
        <taxon>Rhodobacterales</taxon>
        <taxon>Paracoccaceae</taxon>
        <taxon>Frigidibacter</taxon>
    </lineage>
</organism>
<dbReference type="Gene3D" id="3.30.70.970">
    <property type="entry name" value="RraB-like"/>
    <property type="match status" value="1"/>
</dbReference>
<feature type="domain" description="Regulator of ribonuclease activity B" evidence="1">
    <location>
        <begin position="12"/>
        <end position="108"/>
    </location>
</feature>
<evidence type="ECO:0000259" key="1">
    <source>
        <dbReference type="Pfam" id="PF06877"/>
    </source>
</evidence>
<reference evidence="2 3" key="1">
    <citation type="submission" date="2020-01" db="EMBL/GenBank/DDBJ databases">
        <title>Frigidibacter albus SP32T (=CGMCC 1.13995T).</title>
        <authorList>
            <person name="Liao X."/>
        </authorList>
    </citation>
    <scope>NUCLEOTIDE SEQUENCE [LARGE SCALE GENOMIC DNA]</scope>
    <source>
        <strain evidence="2 3">SP32</strain>
    </source>
</reference>
<dbReference type="Proteomes" id="UP000477083">
    <property type="component" value="Unassembled WGS sequence"/>
</dbReference>
<comment type="caution">
    <text evidence="2">The sequence shown here is derived from an EMBL/GenBank/DDBJ whole genome shotgun (WGS) entry which is preliminary data.</text>
</comment>
<dbReference type="OrthoDB" id="7862546at2"/>
<protein>
    <recommendedName>
        <fullName evidence="1">Regulator of ribonuclease activity B domain-containing protein</fullName>
    </recommendedName>
</protein>
<gene>
    <name evidence="2" type="ORF">GS660_03355</name>
</gene>
<keyword evidence="3" id="KW-1185">Reference proteome</keyword>
<dbReference type="InterPro" id="IPR036701">
    <property type="entry name" value="RraB-like_sf"/>
</dbReference>
<dbReference type="RefSeq" id="WP_161343443.1">
    <property type="nucleotide sequence ID" value="NZ_BMGW01000002.1"/>
</dbReference>
<dbReference type="Pfam" id="PF06877">
    <property type="entry name" value="RraB"/>
    <property type="match status" value="1"/>
</dbReference>
<dbReference type="EMBL" id="WWNR01000002">
    <property type="protein sequence ID" value="MZQ88134.1"/>
    <property type="molecule type" value="Genomic_DNA"/>
</dbReference>
<name>A0A6L8VD45_9RHOB</name>